<name>A0ABX6EVJ5_KLUMA</name>
<dbReference type="Proteomes" id="UP000422736">
    <property type="component" value="Chromosome 4"/>
</dbReference>
<proteinExistence type="predicted"/>
<organism evidence="1 2">
    <name type="scientific">Kluyveromyces marxianus</name>
    <name type="common">Yeast</name>
    <name type="synonym">Candida kefyr</name>
    <dbReference type="NCBI Taxonomy" id="4911"/>
    <lineage>
        <taxon>Eukaryota</taxon>
        <taxon>Fungi</taxon>
        <taxon>Dikarya</taxon>
        <taxon>Ascomycota</taxon>
        <taxon>Saccharomycotina</taxon>
        <taxon>Saccharomycetes</taxon>
        <taxon>Saccharomycetales</taxon>
        <taxon>Saccharomycetaceae</taxon>
        <taxon>Kluyveromyces</taxon>
    </lineage>
</organism>
<reference evidence="1 2" key="1">
    <citation type="submission" date="2016-03" db="EMBL/GenBank/DDBJ databases">
        <title>How can Kluyveromyces marxianus grow so fast - potential evolutionary course in Saccharomyces Complex revealed by comparative genomics.</title>
        <authorList>
            <person name="Mo W."/>
            <person name="Lu W."/>
            <person name="Yang X."/>
            <person name="Qi J."/>
            <person name="Lv H."/>
        </authorList>
    </citation>
    <scope>NUCLEOTIDE SEQUENCE [LARGE SCALE GENOMIC DNA]</scope>
    <source>
        <strain evidence="1 2">FIM1</strain>
    </source>
</reference>
<evidence type="ECO:0000313" key="2">
    <source>
        <dbReference type="Proteomes" id="UP000422736"/>
    </source>
</evidence>
<keyword evidence="2" id="KW-1185">Reference proteome</keyword>
<gene>
    <name evidence="1" type="ORF">FIM1_2441</name>
</gene>
<protein>
    <submittedName>
        <fullName evidence="1">Uncharacterized protein</fullName>
    </submittedName>
</protein>
<reference evidence="1 2" key="2">
    <citation type="submission" date="2019-11" db="EMBL/GenBank/DDBJ databases">
        <authorList>
            <person name="Lu H."/>
        </authorList>
    </citation>
    <scope>NUCLEOTIDE SEQUENCE [LARGE SCALE GENOMIC DNA]</scope>
    <source>
        <strain evidence="1 2">FIM1</strain>
    </source>
</reference>
<accession>A0ABX6EVJ5</accession>
<dbReference type="EMBL" id="CP015057">
    <property type="protein sequence ID" value="QGN15747.1"/>
    <property type="molecule type" value="Genomic_DNA"/>
</dbReference>
<evidence type="ECO:0000313" key="1">
    <source>
        <dbReference type="EMBL" id="QGN15747.1"/>
    </source>
</evidence>
<sequence length="48" mass="5459">MAIFVINKRSCVIFSLSGIYPYNIIVISTLGNDNVHPFVCDYIHLMIL</sequence>